<protein>
    <recommendedName>
        <fullName evidence="1">DUF6950 domain-containing protein</fullName>
    </recommendedName>
</protein>
<feature type="domain" description="DUF6950" evidence="1">
    <location>
        <begin position="8"/>
        <end position="142"/>
    </location>
</feature>
<gene>
    <name evidence="2" type="ORF">LCGC14_1775780</name>
</gene>
<reference evidence="2" key="1">
    <citation type="journal article" date="2015" name="Nature">
        <title>Complex archaea that bridge the gap between prokaryotes and eukaryotes.</title>
        <authorList>
            <person name="Spang A."/>
            <person name="Saw J.H."/>
            <person name="Jorgensen S.L."/>
            <person name="Zaremba-Niedzwiedzka K."/>
            <person name="Martijn J."/>
            <person name="Lind A.E."/>
            <person name="van Eijk R."/>
            <person name="Schleper C."/>
            <person name="Guy L."/>
            <person name="Ettema T.J."/>
        </authorList>
    </citation>
    <scope>NUCLEOTIDE SEQUENCE</scope>
</reference>
<sequence length="143" mass="16274">METGEHLKRYPNWRWRFEIAIKCEVRRPFEWGQCDCCLVAFRLVRAITGADLFPYRGKYSDLRGLHEIGRKNFDGALTTEDLARRLLGGSIDPGGARVGDMMFFERGAWNSLGTMTANGAMFRGLDGMIFMPPSRCKCAWKIG</sequence>
<name>A0A0F9JBV0_9ZZZZ</name>
<dbReference type="AlphaFoldDB" id="A0A0F9JBV0"/>
<dbReference type="InterPro" id="IPR053802">
    <property type="entry name" value="DUF6950"/>
</dbReference>
<dbReference type="Pfam" id="PF22262">
    <property type="entry name" value="DUF6950"/>
    <property type="match status" value="1"/>
</dbReference>
<accession>A0A0F9JBV0</accession>
<evidence type="ECO:0000259" key="1">
    <source>
        <dbReference type="Pfam" id="PF22262"/>
    </source>
</evidence>
<organism evidence="2">
    <name type="scientific">marine sediment metagenome</name>
    <dbReference type="NCBI Taxonomy" id="412755"/>
    <lineage>
        <taxon>unclassified sequences</taxon>
        <taxon>metagenomes</taxon>
        <taxon>ecological metagenomes</taxon>
    </lineage>
</organism>
<evidence type="ECO:0000313" key="2">
    <source>
        <dbReference type="EMBL" id="KKM03301.1"/>
    </source>
</evidence>
<proteinExistence type="predicted"/>
<dbReference type="EMBL" id="LAZR01016716">
    <property type="protein sequence ID" value="KKM03301.1"/>
    <property type="molecule type" value="Genomic_DNA"/>
</dbReference>
<comment type="caution">
    <text evidence="2">The sequence shown here is derived from an EMBL/GenBank/DDBJ whole genome shotgun (WGS) entry which is preliminary data.</text>
</comment>